<gene>
    <name evidence="1" type="ORF">R3P38DRAFT_2859033</name>
</gene>
<sequence>MTVVPVELLHEIFSHVLVFEPVSVVHTHGASSKPQWELVRSLSLASKAFRNLTLEAWFRVFVTRTPSDLTFVEERLPGIYSWAREFHCISAFSSVSGPAWDLQNFLRLHTIRLDCPSFDFNKIPLQNVPPTVFSLDLRGMIWPAPYAFEAIANLFPELRTMRMSQKKIWCGLCHTCSQVKFAGSVPQSLIYNDGLGLPIHYAWILSSLKHLQSVTIAVPFSTGVNVSLNLSDPLRDLWAGECDRCVGILYGDEEFRERWIARKKGTLADDSFGRGYRKPPALEIVEWAFWASPGNLEVEEDDEELLDFEGDDDSEADEIAELVSESAGIPDGSSV</sequence>
<comment type="caution">
    <text evidence="1">The sequence shown here is derived from an EMBL/GenBank/DDBJ whole genome shotgun (WGS) entry which is preliminary data.</text>
</comment>
<evidence type="ECO:0008006" key="3">
    <source>
        <dbReference type="Google" id="ProtNLM"/>
    </source>
</evidence>
<organism evidence="1 2">
    <name type="scientific">Favolaschia claudopus</name>
    <dbReference type="NCBI Taxonomy" id="2862362"/>
    <lineage>
        <taxon>Eukaryota</taxon>
        <taxon>Fungi</taxon>
        <taxon>Dikarya</taxon>
        <taxon>Basidiomycota</taxon>
        <taxon>Agaricomycotina</taxon>
        <taxon>Agaricomycetes</taxon>
        <taxon>Agaricomycetidae</taxon>
        <taxon>Agaricales</taxon>
        <taxon>Marasmiineae</taxon>
        <taxon>Mycenaceae</taxon>
        <taxon>Favolaschia</taxon>
    </lineage>
</organism>
<dbReference type="AlphaFoldDB" id="A0AAW0DM66"/>
<accession>A0AAW0DM66</accession>
<evidence type="ECO:0000313" key="2">
    <source>
        <dbReference type="Proteomes" id="UP001362999"/>
    </source>
</evidence>
<reference evidence="1 2" key="1">
    <citation type="journal article" date="2024" name="J Genomics">
        <title>Draft genome sequencing and assembly of Favolaschia claudopus CIRM-BRFM 2984 isolated from oak limbs.</title>
        <authorList>
            <person name="Navarro D."/>
            <person name="Drula E."/>
            <person name="Chaduli D."/>
            <person name="Cazenave R."/>
            <person name="Ahrendt S."/>
            <person name="Wang J."/>
            <person name="Lipzen A."/>
            <person name="Daum C."/>
            <person name="Barry K."/>
            <person name="Grigoriev I.V."/>
            <person name="Favel A."/>
            <person name="Rosso M.N."/>
            <person name="Martin F."/>
        </authorList>
    </citation>
    <scope>NUCLEOTIDE SEQUENCE [LARGE SCALE GENOMIC DNA]</scope>
    <source>
        <strain evidence="1 2">CIRM-BRFM 2984</strain>
    </source>
</reference>
<keyword evidence="2" id="KW-1185">Reference proteome</keyword>
<dbReference type="EMBL" id="JAWWNJ010000007">
    <property type="protein sequence ID" value="KAK7052189.1"/>
    <property type="molecule type" value="Genomic_DNA"/>
</dbReference>
<proteinExistence type="predicted"/>
<dbReference type="Proteomes" id="UP001362999">
    <property type="component" value="Unassembled WGS sequence"/>
</dbReference>
<name>A0AAW0DM66_9AGAR</name>
<evidence type="ECO:0000313" key="1">
    <source>
        <dbReference type="EMBL" id="KAK7052189.1"/>
    </source>
</evidence>
<protein>
    <recommendedName>
        <fullName evidence="3">F-box domain-containing protein</fullName>
    </recommendedName>
</protein>